<sequence length="80" mass="8598">MRVMPLDTRLTKIGLPPSVYVPLGLARGLRSFPRPETSADVLRIARAGRLGEINGIGDTRIAQIEQRLAAVGHPLSSPSL</sequence>
<comment type="caution">
    <text evidence="1">The sequence shown here is derived from an EMBL/GenBank/DDBJ whole genome shotgun (WGS) entry which is preliminary data.</text>
</comment>
<name>A0A543CVI9_9ACTN</name>
<organism evidence="1 2">
    <name type="scientific">Actinoallomurus bryophytorum</name>
    <dbReference type="NCBI Taxonomy" id="1490222"/>
    <lineage>
        <taxon>Bacteria</taxon>
        <taxon>Bacillati</taxon>
        <taxon>Actinomycetota</taxon>
        <taxon>Actinomycetes</taxon>
        <taxon>Streptosporangiales</taxon>
        <taxon>Thermomonosporaceae</taxon>
        <taxon>Actinoallomurus</taxon>
    </lineage>
</organism>
<accession>A0A543CVI9</accession>
<evidence type="ECO:0000313" key="2">
    <source>
        <dbReference type="Proteomes" id="UP000316096"/>
    </source>
</evidence>
<keyword evidence="2" id="KW-1185">Reference proteome</keyword>
<dbReference type="AlphaFoldDB" id="A0A543CVI9"/>
<dbReference type="Proteomes" id="UP000316096">
    <property type="component" value="Unassembled WGS sequence"/>
</dbReference>
<gene>
    <name evidence="1" type="ORF">FB559_6871</name>
</gene>
<dbReference type="RefSeq" id="WP_141961000.1">
    <property type="nucleotide sequence ID" value="NZ_VFOZ01000001.1"/>
</dbReference>
<dbReference type="EMBL" id="VFOZ01000001">
    <property type="protein sequence ID" value="TQM01126.1"/>
    <property type="molecule type" value="Genomic_DNA"/>
</dbReference>
<reference evidence="1 2" key="1">
    <citation type="submission" date="2019-06" db="EMBL/GenBank/DDBJ databases">
        <title>Sequencing the genomes of 1000 actinobacteria strains.</title>
        <authorList>
            <person name="Klenk H.-P."/>
        </authorList>
    </citation>
    <scope>NUCLEOTIDE SEQUENCE [LARGE SCALE GENOMIC DNA]</scope>
    <source>
        <strain evidence="1 2">DSM 102200</strain>
    </source>
</reference>
<protein>
    <submittedName>
        <fullName evidence="1">Uncharacterized protein</fullName>
    </submittedName>
</protein>
<evidence type="ECO:0000313" key="1">
    <source>
        <dbReference type="EMBL" id="TQM01126.1"/>
    </source>
</evidence>
<proteinExistence type="predicted"/>